<evidence type="ECO:0000256" key="4">
    <source>
        <dbReference type="ARBA" id="ARBA00022840"/>
    </source>
</evidence>
<dbReference type="Proteomes" id="UP000192611">
    <property type="component" value="Unassembled WGS sequence"/>
</dbReference>
<reference evidence="7" key="1">
    <citation type="submission" date="2017-03" db="EMBL/GenBank/DDBJ databases">
        <title>Novel pathways for hydrocarbon cycling and metabolic interdependencies in hydrothermal sediment communities.</title>
        <authorList>
            <person name="Dombrowski N."/>
            <person name="Seitz K."/>
            <person name="Teske A."/>
            <person name="Baker B."/>
        </authorList>
    </citation>
    <scope>NUCLEOTIDE SEQUENCE [LARGE SCALE GENOMIC DNA]</scope>
</reference>
<sequence length="301" mass="34102">MPLIETYNLSKRYGDILALNNLCFKLEEGESLALLGRNGAGKTTTMKLILELIRPTSGTIKVIGRDHRDHNLRREIGYLPEEPALPMYAKAKNALLYYGMLLGLDRKTRNRRVDELLHRMGLYEDRNRMLNEYSRGMQQRVAFAQAIIGEPKILILDEPTAGLDPIWRKEIRSIIKEMTNSGCAALISSHILAEIELECDRAIIIDKGNTIKEGKIDELISVGRQYSVVVSEFKRGLITGIEKIGKVIEIDGNKLRIELKPGYSPQDIIEIVNKKKVDIVSISIFKVALEDIFSELVKEKK</sequence>
<organism evidence="6 7">
    <name type="scientific">Candidatus Coatesbacteria bacterium 4484_99</name>
    <dbReference type="NCBI Taxonomy" id="1970774"/>
    <lineage>
        <taxon>Bacteria</taxon>
        <taxon>Candidatus Coatesiibacteriota</taxon>
    </lineage>
</organism>
<evidence type="ECO:0000256" key="1">
    <source>
        <dbReference type="ARBA" id="ARBA00005417"/>
    </source>
</evidence>
<dbReference type="PROSITE" id="PS50893">
    <property type="entry name" value="ABC_TRANSPORTER_2"/>
    <property type="match status" value="1"/>
</dbReference>
<comment type="similarity">
    <text evidence="1">Belongs to the ABC transporter superfamily.</text>
</comment>
<dbReference type="InterPro" id="IPR003593">
    <property type="entry name" value="AAA+_ATPase"/>
</dbReference>
<feature type="domain" description="ABC transporter" evidence="5">
    <location>
        <begin position="4"/>
        <end position="232"/>
    </location>
</feature>
<dbReference type="Gene3D" id="3.40.50.300">
    <property type="entry name" value="P-loop containing nucleotide triphosphate hydrolases"/>
    <property type="match status" value="1"/>
</dbReference>
<evidence type="ECO:0000259" key="5">
    <source>
        <dbReference type="PROSITE" id="PS50893"/>
    </source>
</evidence>
<accession>A0A1W9S1V0</accession>
<dbReference type="SUPFAM" id="SSF52540">
    <property type="entry name" value="P-loop containing nucleoside triphosphate hydrolases"/>
    <property type="match status" value="1"/>
</dbReference>
<dbReference type="AlphaFoldDB" id="A0A1W9S1V0"/>
<protein>
    <recommendedName>
        <fullName evidence="5">ABC transporter domain-containing protein</fullName>
    </recommendedName>
</protein>
<dbReference type="CDD" id="cd03230">
    <property type="entry name" value="ABC_DR_subfamily_A"/>
    <property type="match status" value="1"/>
</dbReference>
<dbReference type="InterPro" id="IPR027417">
    <property type="entry name" value="P-loop_NTPase"/>
</dbReference>
<dbReference type="GO" id="GO:0005524">
    <property type="term" value="F:ATP binding"/>
    <property type="evidence" value="ECO:0007669"/>
    <property type="project" value="UniProtKB-KW"/>
</dbReference>
<dbReference type="GO" id="GO:0016887">
    <property type="term" value="F:ATP hydrolysis activity"/>
    <property type="evidence" value="ECO:0007669"/>
    <property type="project" value="InterPro"/>
</dbReference>
<evidence type="ECO:0000256" key="3">
    <source>
        <dbReference type="ARBA" id="ARBA00022741"/>
    </source>
</evidence>
<dbReference type="SMART" id="SM00382">
    <property type="entry name" value="AAA"/>
    <property type="match status" value="1"/>
</dbReference>
<dbReference type="PANTHER" id="PTHR43335">
    <property type="entry name" value="ABC TRANSPORTER, ATP-BINDING PROTEIN"/>
    <property type="match status" value="1"/>
</dbReference>
<proteinExistence type="inferred from homology"/>
<keyword evidence="2" id="KW-0813">Transport</keyword>
<dbReference type="EMBL" id="NATQ01000028">
    <property type="protein sequence ID" value="OQX90783.1"/>
    <property type="molecule type" value="Genomic_DNA"/>
</dbReference>
<gene>
    <name evidence="6" type="ORF">B6D57_02015</name>
</gene>
<evidence type="ECO:0000313" key="7">
    <source>
        <dbReference type="Proteomes" id="UP000192611"/>
    </source>
</evidence>
<evidence type="ECO:0000256" key="2">
    <source>
        <dbReference type="ARBA" id="ARBA00022448"/>
    </source>
</evidence>
<keyword evidence="3" id="KW-0547">Nucleotide-binding</keyword>
<evidence type="ECO:0000313" key="6">
    <source>
        <dbReference type="EMBL" id="OQX90783.1"/>
    </source>
</evidence>
<dbReference type="InterPro" id="IPR003439">
    <property type="entry name" value="ABC_transporter-like_ATP-bd"/>
</dbReference>
<name>A0A1W9S1V0_9BACT</name>
<keyword evidence="4" id="KW-0067">ATP-binding</keyword>
<dbReference type="Pfam" id="PF00005">
    <property type="entry name" value="ABC_tran"/>
    <property type="match status" value="1"/>
</dbReference>
<comment type="caution">
    <text evidence="6">The sequence shown here is derived from an EMBL/GenBank/DDBJ whole genome shotgun (WGS) entry which is preliminary data.</text>
</comment>